<keyword evidence="5" id="KW-0067">ATP-binding</keyword>
<accession>A0A7V4DXZ6</accession>
<comment type="caution">
    <text evidence="7">The sequence shown here is derived from an EMBL/GenBank/DDBJ whole genome shotgun (WGS) entry which is preliminary data.</text>
</comment>
<dbReference type="InterPro" id="IPR050306">
    <property type="entry name" value="PfkB_Carbo_kinase"/>
</dbReference>
<proteinExistence type="inferred from homology"/>
<evidence type="ECO:0000259" key="6">
    <source>
        <dbReference type="Pfam" id="PF00294"/>
    </source>
</evidence>
<organism evidence="7">
    <name type="scientific">Dictyoglomus thermophilum</name>
    <dbReference type="NCBI Taxonomy" id="14"/>
    <lineage>
        <taxon>Bacteria</taxon>
        <taxon>Pseudomonadati</taxon>
        <taxon>Dictyoglomota</taxon>
        <taxon>Dictyoglomia</taxon>
        <taxon>Dictyoglomales</taxon>
        <taxon>Dictyoglomaceae</taxon>
        <taxon>Dictyoglomus</taxon>
    </lineage>
</organism>
<keyword evidence="3" id="KW-0547">Nucleotide-binding</keyword>
<dbReference type="PROSITE" id="PS00584">
    <property type="entry name" value="PFKB_KINASES_2"/>
    <property type="match status" value="1"/>
</dbReference>
<evidence type="ECO:0000256" key="2">
    <source>
        <dbReference type="ARBA" id="ARBA00022679"/>
    </source>
</evidence>
<evidence type="ECO:0000313" key="7">
    <source>
        <dbReference type="EMBL" id="HGK24320.1"/>
    </source>
</evidence>
<dbReference type="EMBL" id="DTDV01000019">
    <property type="protein sequence ID" value="HGK24320.1"/>
    <property type="molecule type" value="Genomic_DNA"/>
</dbReference>
<protein>
    <submittedName>
        <fullName evidence="7">Carbohydrate kinase</fullName>
    </submittedName>
</protein>
<dbReference type="OMA" id="DDQHGRF"/>
<evidence type="ECO:0000256" key="3">
    <source>
        <dbReference type="ARBA" id="ARBA00022741"/>
    </source>
</evidence>
<dbReference type="GO" id="GO:0016301">
    <property type="term" value="F:kinase activity"/>
    <property type="evidence" value="ECO:0007669"/>
    <property type="project" value="UniProtKB-KW"/>
</dbReference>
<feature type="domain" description="Carbohydrate kinase PfkB" evidence="6">
    <location>
        <begin position="28"/>
        <end position="300"/>
    </location>
</feature>
<evidence type="ECO:0000256" key="4">
    <source>
        <dbReference type="ARBA" id="ARBA00022777"/>
    </source>
</evidence>
<dbReference type="PANTHER" id="PTHR43085:SF1">
    <property type="entry name" value="PSEUDOURIDINE KINASE-RELATED"/>
    <property type="match status" value="1"/>
</dbReference>
<keyword evidence="4 7" id="KW-0418">Kinase</keyword>
<comment type="similarity">
    <text evidence="1">Belongs to the carbohydrate kinase PfkB family.</text>
</comment>
<dbReference type="Pfam" id="PF00294">
    <property type="entry name" value="PfkB"/>
    <property type="match status" value="1"/>
</dbReference>
<sequence>MIIVGGEALIDFTPIEINGEIAYIPKEGGSPYNVAITLGRLGAPCGFFGKISYDFFGEMLIEKLKKNHVDISLVLRSEKNTTLAFVILREGEPHFIFYGENTADVSLEEKDIPLIDPEKVELIHFGSISMIREPGCFVLEKMMTQNHGKVLISFDPNIRPNLIRDKNDYLRKFEAWLKTIDILKASIADIKWLYETESMDEIARYFLEKGVKIFLLTLGKEGSIGYTKFFSAFSKGKEVKVVDTVGAGDAFMGGFLYYLNSIGKLNKNFLENVTKTELENALDFSNTVSALTCTKKGAEPPYLAEVENFMGKRYY</sequence>
<reference evidence="7" key="1">
    <citation type="journal article" date="2020" name="mSystems">
        <title>Genome- and Community-Level Interaction Insights into Carbon Utilization and Element Cycling Functions of Hydrothermarchaeota in Hydrothermal Sediment.</title>
        <authorList>
            <person name="Zhou Z."/>
            <person name="Liu Y."/>
            <person name="Xu W."/>
            <person name="Pan J."/>
            <person name="Luo Z.H."/>
            <person name="Li M."/>
        </authorList>
    </citation>
    <scope>NUCLEOTIDE SEQUENCE [LARGE SCALE GENOMIC DNA]</scope>
    <source>
        <strain evidence="7">SpSt-70</strain>
    </source>
</reference>
<evidence type="ECO:0000256" key="5">
    <source>
        <dbReference type="ARBA" id="ARBA00022840"/>
    </source>
</evidence>
<dbReference type="GO" id="GO:0005524">
    <property type="term" value="F:ATP binding"/>
    <property type="evidence" value="ECO:0007669"/>
    <property type="project" value="UniProtKB-KW"/>
</dbReference>
<gene>
    <name evidence="7" type="ORF">ENU78_07835</name>
</gene>
<dbReference type="InterPro" id="IPR029056">
    <property type="entry name" value="Ribokinase-like"/>
</dbReference>
<dbReference type="CDD" id="cd01167">
    <property type="entry name" value="bac_FRK"/>
    <property type="match status" value="1"/>
</dbReference>
<dbReference type="SUPFAM" id="SSF53613">
    <property type="entry name" value="Ribokinase-like"/>
    <property type="match status" value="1"/>
</dbReference>
<evidence type="ECO:0000256" key="1">
    <source>
        <dbReference type="ARBA" id="ARBA00010688"/>
    </source>
</evidence>
<dbReference type="Gene3D" id="3.40.1190.20">
    <property type="match status" value="1"/>
</dbReference>
<keyword evidence="2" id="KW-0808">Transferase</keyword>
<dbReference type="AlphaFoldDB" id="A0A7V4DXZ6"/>
<dbReference type="InterPro" id="IPR011611">
    <property type="entry name" value="PfkB_dom"/>
</dbReference>
<dbReference type="InterPro" id="IPR002173">
    <property type="entry name" value="Carboh/pur_kinase_PfkB_CS"/>
</dbReference>
<dbReference type="PANTHER" id="PTHR43085">
    <property type="entry name" value="HEXOKINASE FAMILY MEMBER"/>
    <property type="match status" value="1"/>
</dbReference>
<name>A0A7V4DXZ6_DICTH</name>